<reference evidence="1 2" key="1">
    <citation type="journal article" date="2020" name="Int. J. Syst. Evol. Microbiol.">
        <title>Novel acetic acid bacteria from cider fermentations: Acetobacter conturbans sp. nov. and Acetobacter fallax sp. nov.</title>
        <authorList>
            <person name="Sombolestani A.S."/>
            <person name="Cleenwerck I."/>
            <person name="Cnockaert M."/>
            <person name="Borremans W."/>
            <person name="Wieme A.D."/>
            <person name="De Vuyst L."/>
            <person name="Vandamme P."/>
        </authorList>
    </citation>
    <scope>NUCLEOTIDE SEQUENCE [LARGE SCALE GENOMIC DNA]</scope>
    <source>
        <strain evidence="1 2">LMG 30640</strain>
    </source>
</reference>
<name>A0ABX0JQP6_9PROT</name>
<proteinExistence type="predicted"/>
<accession>A0ABX0JQP6</accession>
<evidence type="ECO:0000313" key="1">
    <source>
        <dbReference type="EMBL" id="NHN85137.1"/>
    </source>
</evidence>
<gene>
    <name evidence="1" type="ORF">GOB93_10850</name>
</gene>
<dbReference type="EMBL" id="WOTB01000013">
    <property type="protein sequence ID" value="NHN85137.1"/>
    <property type="molecule type" value="Genomic_DNA"/>
</dbReference>
<keyword evidence="2" id="KW-1185">Reference proteome</keyword>
<evidence type="ECO:0000313" key="2">
    <source>
        <dbReference type="Proteomes" id="UP000635278"/>
    </source>
</evidence>
<dbReference type="RefSeq" id="WP_173583535.1">
    <property type="nucleotide sequence ID" value="NZ_WOTB01000013.1"/>
</dbReference>
<sequence>MSGNDTAVQVWRDVEMTDAEWQTICEGYHALMAFIPAESDGKQISITIHRVS</sequence>
<organism evidence="1 2">
    <name type="scientific">Acetobacter musti</name>
    <dbReference type="NCBI Taxonomy" id="864732"/>
    <lineage>
        <taxon>Bacteria</taxon>
        <taxon>Pseudomonadati</taxon>
        <taxon>Pseudomonadota</taxon>
        <taxon>Alphaproteobacteria</taxon>
        <taxon>Acetobacterales</taxon>
        <taxon>Acetobacteraceae</taxon>
        <taxon>Acetobacter</taxon>
    </lineage>
</organism>
<dbReference type="Proteomes" id="UP000635278">
    <property type="component" value="Unassembled WGS sequence"/>
</dbReference>
<comment type="caution">
    <text evidence="1">The sequence shown here is derived from an EMBL/GenBank/DDBJ whole genome shotgun (WGS) entry which is preliminary data.</text>
</comment>
<protein>
    <submittedName>
        <fullName evidence="1">Uncharacterized protein</fullName>
    </submittedName>
</protein>